<dbReference type="SUPFAM" id="SSF50800">
    <property type="entry name" value="PK beta-barrel domain-like"/>
    <property type="match status" value="1"/>
</dbReference>
<dbReference type="GO" id="GO:0016301">
    <property type="term" value="F:kinase activity"/>
    <property type="evidence" value="ECO:0007669"/>
    <property type="project" value="UniProtKB-KW"/>
</dbReference>
<dbReference type="SUPFAM" id="SSF52935">
    <property type="entry name" value="PK C-terminal domain-like"/>
    <property type="match status" value="1"/>
</dbReference>
<organism evidence="19 20">
    <name type="scientific">Spirochaeta isovalerica</name>
    <dbReference type="NCBI Taxonomy" id="150"/>
    <lineage>
        <taxon>Bacteria</taxon>
        <taxon>Pseudomonadati</taxon>
        <taxon>Spirochaetota</taxon>
        <taxon>Spirochaetia</taxon>
        <taxon>Spirochaetales</taxon>
        <taxon>Spirochaetaceae</taxon>
        <taxon>Spirochaeta</taxon>
    </lineage>
</organism>
<dbReference type="GO" id="GO:0004743">
    <property type="term" value="F:pyruvate kinase activity"/>
    <property type="evidence" value="ECO:0007669"/>
    <property type="project" value="UniProtKB-UniRule"/>
</dbReference>
<dbReference type="NCBIfam" id="NF004491">
    <property type="entry name" value="PRK05826.1"/>
    <property type="match status" value="1"/>
</dbReference>
<comment type="cofactor">
    <cofactor evidence="1">
        <name>Mg(2+)</name>
        <dbReference type="ChEBI" id="CHEBI:18420"/>
    </cofactor>
</comment>
<evidence type="ECO:0000256" key="4">
    <source>
        <dbReference type="ARBA" id="ARBA00008663"/>
    </source>
</evidence>
<evidence type="ECO:0000256" key="7">
    <source>
        <dbReference type="ARBA" id="ARBA00022679"/>
    </source>
</evidence>
<accession>A0A841RDX9</accession>
<dbReference type="RefSeq" id="WP_184747674.1">
    <property type="nucleotide sequence ID" value="NZ_JACHGJ010000006.1"/>
</dbReference>
<gene>
    <name evidence="19" type="ORF">HNR50_003107</name>
</gene>
<keyword evidence="8" id="KW-0479">Metal-binding</keyword>
<dbReference type="InterPro" id="IPR015813">
    <property type="entry name" value="Pyrv/PenolPyrv_kinase-like_dom"/>
</dbReference>
<dbReference type="GO" id="GO:0030955">
    <property type="term" value="F:potassium ion binding"/>
    <property type="evidence" value="ECO:0007669"/>
    <property type="project" value="UniProtKB-UniRule"/>
</dbReference>
<proteinExistence type="inferred from homology"/>
<evidence type="ECO:0000256" key="5">
    <source>
        <dbReference type="ARBA" id="ARBA00012142"/>
    </source>
</evidence>
<evidence type="ECO:0000256" key="6">
    <source>
        <dbReference type="ARBA" id="ARBA00018587"/>
    </source>
</evidence>
<evidence type="ECO:0000256" key="11">
    <source>
        <dbReference type="ARBA" id="ARBA00022840"/>
    </source>
</evidence>
<keyword evidence="13 16" id="KW-0324">Glycolysis</keyword>
<dbReference type="InterPro" id="IPR015793">
    <property type="entry name" value="Pyrv_Knase_brl"/>
</dbReference>
<keyword evidence="10 16" id="KW-0418">Kinase</keyword>
<dbReference type="PROSITE" id="PS00110">
    <property type="entry name" value="PYRUVATE_KINASE"/>
    <property type="match status" value="1"/>
</dbReference>
<comment type="cofactor">
    <cofactor evidence="2">
        <name>K(+)</name>
        <dbReference type="ChEBI" id="CHEBI:29103"/>
    </cofactor>
</comment>
<dbReference type="SUPFAM" id="SSF51621">
    <property type="entry name" value="Phosphoenolpyruvate/pyruvate domain"/>
    <property type="match status" value="1"/>
</dbReference>
<dbReference type="InterPro" id="IPR040442">
    <property type="entry name" value="Pyrv_kinase-like_dom_sf"/>
</dbReference>
<dbReference type="EC" id="2.7.1.40" evidence="5 15"/>
<comment type="similarity">
    <text evidence="4 16">Belongs to the pyruvate kinase family.</text>
</comment>
<evidence type="ECO:0000256" key="13">
    <source>
        <dbReference type="ARBA" id="ARBA00023152"/>
    </source>
</evidence>
<feature type="domain" description="Pyruvate kinase barrel" evidence="17">
    <location>
        <begin position="4"/>
        <end position="318"/>
    </location>
</feature>
<keyword evidence="7 16" id="KW-0808">Transferase</keyword>
<dbReference type="NCBIfam" id="NF004978">
    <property type="entry name" value="PRK06354.1"/>
    <property type="match status" value="1"/>
</dbReference>
<sequence>MKRKHTKIVATISDLKCDVEFLRELHESGMDVVRLNTAHQTHEDTLKVIENVRRVSSKIALLLDTKGPEVRTCEMESVLTVKEGDELVISDKVLKGKTCFKVNYSGFVKDVNVGNTILIDDGETGMKVVNKKDGALFCEVLNDGEIKNNKSVNVPDVSIQLPSLTQKDKDYIQFAAENDLDFIAHSFVRNKQDVLDVQAILDKHNSKAKIIAKIENREGVDNIEEILDHAYGVMIARGDLGIEIPAEEVPVAQKKIIDICIKRAQPVITATQMLHTMIKNPRPTRAEVSDVANAVFDGTDALMLSGETAYGDYPVEAVQTMASIARNVESQKSQALSCKGYRDATVRSFLARNAVKAATQLPVTAIVADTHSGYSARILASHRSHVPIYVMCHKKDVMRRMSLIYGLDAHYIEAAETINDLTTRNLNHLVKETDLNISDLVVLMAGNPQSTEAADFIEINTVANCVKNTLT</sequence>
<evidence type="ECO:0000313" key="19">
    <source>
        <dbReference type="EMBL" id="MBB6481427.1"/>
    </source>
</evidence>
<dbReference type="PANTHER" id="PTHR11817">
    <property type="entry name" value="PYRUVATE KINASE"/>
    <property type="match status" value="1"/>
</dbReference>
<evidence type="ECO:0000256" key="8">
    <source>
        <dbReference type="ARBA" id="ARBA00022723"/>
    </source>
</evidence>
<keyword evidence="20" id="KW-1185">Reference proteome</keyword>
<dbReference type="Gene3D" id="2.40.33.10">
    <property type="entry name" value="PK beta-barrel domain-like"/>
    <property type="match status" value="1"/>
</dbReference>
<dbReference type="InterPro" id="IPR018209">
    <property type="entry name" value="Pyrv_Knase_AS"/>
</dbReference>
<dbReference type="Gene3D" id="3.20.20.60">
    <property type="entry name" value="Phosphoenolpyruvate-binding domains"/>
    <property type="match status" value="1"/>
</dbReference>
<evidence type="ECO:0000256" key="2">
    <source>
        <dbReference type="ARBA" id="ARBA00001958"/>
    </source>
</evidence>
<evidence type="ECO:0000256" key="14">
    <source>
        <dbReference type="ARBA" id="ARBA00023317"/>
    </source>
</evidence>
<dbReference type="InterPro" id="IPR001697">
    <property type="entry name" value="Pyr_Knase"/>
</dbReference>
<evidence type="ECO:0000313" key="20">
    <source>
        <dbReference type="Proteomes" id="UP000587760"/>
    </source>
</evidence>
<dbReference type="AlphaFoldDB" id="A0A841RDX9"/>
<comment type="pathway">
    <text evidence="3 16">Carbohydrate degradation; glycolysis; pyruvate from D-glyceraldehyde 3-phosphate: step 5/5.</text>
</comment>
<evidence type="ECO:0000256" key="15">
    <source>
        <dbReference type="NCBIfam" id="TIGR01064"/>
    </source>
</evidence>
<dbReference type="InterPro" id="IPR011037">
    <property type="entry name" value="Pyrv_Knase-like_insert_dom_sf"/>
</dbReference>
<dbReference type="InterPro" id="IPR015795">
    <property type="entry name" value="Pyrv_Knase_C"/>
</dbReference>
<dbReference type="Pfam" id="PF00224">
    <property type="entry name" value="PK"/>
    <property type="match status" value="1"/>
</dbReference>
<name>A0A841RDX9_9SPIO</name>
<comment type="caution">
    <text evidence="19">The sequence shown here is derived from an EMBL/GenBank/DDBJ whole genome shotgun (WGS) entry which is preliminary data.</text>
</comment>
<dbReference type="GO" id="GO:0000287">
    <property type="term" value="F:magnesium ion binding"/>
    <property type="evidence" value="ECO:0007669"/>
    <property type="project" value="UniProtKB-UniRule"/>
</dbReference>
<keyword evidence="14 19" id="KW-0670">Pyruvate</keyword>
<dbReference type="NCBIfam" id="TIGR01064">
    <property type="entry name" value="pyruv_kin"/>
    <property type="match status" value="1"/>
</dbReference>
<dbReference type="FunFam" id="2.40.33.10:FF:000001">
    <property type="entry name" value="Pyruvate kinase"/>
    <property type="match status" value="1"/>
</dbReference>
<feature type="domain" description="Pyruvate kinase C-terminal" evidence="18">
    <location>
        <begin position="351"/>
        <end position="459"/>
    </location>
</feature>
<reference evidence="19 20" key="1">
    <citation type="submission" date="2020-08" db="EMBL/GenBank/DDBJ databases">
        <title>Genomic Encyclopedia of Type Strains, Phase IV (KMG-IV): sequencing the most valuable type-strain genomes for metagenomic binning, comparative biology and taxonomic classification.</title>
        <authorList>
            <person name="Goeker M."/>
        </authorList>
    </citation>
    <scope>NUCLEOTIDE SEQUENCE [LARGE SCALE GENOMIC DNA]</scope>
    <source>
        <strain evidence="19 20">DSM 2461</strain>
    </source>
</reference>
<dbReference type="Pfam" id="PF02887">
    <property type="entry name" value="PK_C"/>
    <property type="match status" value="1"/>
</dbReference>
<dbReference type="Gene3D" id="3.40.1380.20">
    <property type="entry name" value="Pyruvate kinase, C-terminal domain"/>
    <property type="match status" value="1"/>
</dbReference>
<evidence type="ECO:0000256" key="1">
    <source>
        <dbReference type="ARBA" id="ARBA00001946"/>
    </source>
</evidence>
<dbReference type="FunFam" id="3.20.20.60:FF:000025">
    <property type="entry name" value="Pyruvate kinase"/>
    <property type="match status" value="1"/>
</dbReference>
<evidence type="ECO:0000256" key="10">
    <source>
        <dbReference type="ARBA" id="ARBA00022777"/>
    </source>
</evidence>
<evidence type="ECO:0000256" key="16">
    <source>
        <dbReference type="RuleBase" id="RU000504"/>
    </source>
</evidence>
<evidence type="ECO:0000256" key="12">
    <source>
        <dbReference type="ARBA" id="ARBA00022842"/>
    </source>
</evidence>
<keyword evidence="9" id="KW-0547">Nucleotide-binding</keyword>
<dbReference type="InterPro" id="IPR036918">
    <property type="entry name" value="Pyrv_Knase_C_sf"/>
</dbReference>
<protein>
    <recommendedName>
        <fullName evidence="6 15">Pyruvate kinase</fullName>
        <ecNumber evidence="5 15">2.7.1.40</ecNumber>
    </recommendedName>
</protein>
<dbReference type="EMBL" id="JACHGJ010000006">
    <property type="protein sequence ID" value="MBB6481427.1"/>
    <property type="molecule type" value="Genomic_DNA"/>
</dbReference>
<evidence type="ECO:0000256" key="9">
    <source>
        <dbReference type="ARBA" id="ARBA00022741"/>
    </source>
</evidence>
<comment type="catalytic activity">
    <reaction evidence="16">
        <text>pyruvate + ATP = phosphoenolpyruvate + ADP + H(+)</text>
        <dbReference type="Rhea" id="RHEA:18157"/>
        <dbReference type="ChEBI" id="CHEBI:15361"/>
        <dbReference type="ChEBI" id="CHEBI:15378"/>
        <dbReference type="ChEBI" id="CHEBI:30616"/>
        <dbReference type="ChEBI" id="CHEBI:58702"/>
        <dbReference type="ChEBI" id="CHEBI:456216"/>
        <dbReference type="EC" id="2.7.1.40"/>
    </reaction>
</comment>
<evidence type="ECO:0000259" key="17">
    <source>
        <dbReference type="Pfam" id="PF00224"/>
    </source>
</evidence>
<dbReference type="PRINTS" id="PR01050">
    <property type="entry name" value="PYRUVTKNASE"/>
</dbReference>
<dbReference type="GO" id="GO:0005524">
    <property type="term" value="F:ATP binding"/>
    <property type="evidence" value="ECO:0007669"/>
    <property type="project" value="UniProtKB-KW"/>
</dbReference>
<dbReference type="Proteomes" id="UP000587760">
    <property type="component" value="Unassembled WGS sequence"/>
</dbReference>
<keyword evidence="11" id="KW-0067">ATP-binding</keyword>
<evidence type="ECO:0000259" key="18">
    <source>
        <dbReference type="Pfam" id="PF02887"/>
    </source>
</evidence>
<dbReference type="InterPro" id="IPR015806">
    <property type="entry name" value="Pyrv_Knase_insert_dom_sf"/>
</dbReference>
<keyword evidence="12 16" id="KW-0460">Magnesium</keyword>
<dbReference type="UniPathway" id="UPA00109">
    <property type="reaction ID" value="UER00188"/>
</dbReference>
<evidence type="ECO:0000256" key="3">
    <source>
        <dbReference type="ARBA" id="ARBA00004997"/>
    </source>
</evidence>